<dbReference type="EMBL" id="AHEA01000033">
    <property type="protein sequence ID" value="EJQ75863.1"/>
    <property type="molecule type" value="Genomic_DNA"/>
</dbReference>
<evidence type="ECO:0000313" key="2">
    <source>
        <dbReference type="EMBL" id="EJQ75863.1"/>
    </source>
</evidence>
<reference evidence="2 3" key="1">
    <citation type="submission" date="2012-04" db="EMBL/GenBank/DDBJ databases">
        <title>The Genome Sequence of Bacillus cereus HuA4-10.</title>
        <authorList>
            <consortium name="The Broad Institute Genome Sequencing Platform"/>
            <consortium name="The Broad Institute Genome Sequencing Center for Infectious Disease"/>
            <person name="Feldgarden M."/>
            <person name="Van der Auwera G.A."/>
            <person name="Mahillon J."/>
            <person name="Duprez V."/>
            <person name="Timmery S."/>
            <person name="Mattelet C."/>
            <person name="Dierick K."/>
            <person name="Sun M."/>
            <person name="Yu Z."/>
            <person name="Zhu L."/>
            <person name="Hu X."/>
            <person name="Shank E.B."/>
            <person name="Swiecicka I."/>
            <person name="Hansen B.M."/>
            <person name="Andrup L."/>
            <person name="Young S.K."/>
            <person name="Zeng Q."/>
            <person name="Gargeya S."/>
            <person name="Fitzgerald M."/>
            <person name="Haas B."/>
            <person name="Abouelleil A."/>
            <person name="Alvarado L."/>
            <person name="Arachchi H.M."/>
            <person name="Berlin A."/>
            <person name="Chapman S.B."/>
            <person name="Goldberg J."/>
            <person name="Griggs A."/>
            <person name="Gujja S."/>
            <person name="Hansen M."/>
            <person name="Howarth C."/>
            <person name="Imamovic A."/>
            <person name="Larimer J."/>
            <person name="McCowen C."/>
            <person name="Montmayeur A."/>
            <person name="Murphy C."/>
            <person name="Neiman D."/>
            <person name="Pearson M."/>
            <person name="Priest M."/>
            <person name="Roberts A."/>
            <person name="Saif S."/>
            <person name="Shea T."/>
            <person name="Sisk P."/>
            <person name="Sykes S."/>
            <person name="Wortman J."/>
            <person name="Nusbaum C."/>
            <person name="Birren B."/>
        </authorList>
    </citation>
    <scope>NUCLEOTIDE SEQUENCE [LARGE SCALE GENOMIC DNA]</scope>
    <source>
        <strain evidence="2 3">HuA4-10</strain>
    </source>
</reference>
<feature type="domain" description="DUF4872" evidence="1">
    <location>
        <begin position="1"/>
        <end position="124"/>
    </location>
</feature>
<evidence type="ECO:0000313" key="3">
    <source>
        <dbReference type="Proteomes" id="UP000006977"/>
    </source>
</evidence>
<protein>
    <recommendedName>
        <fullName evidence="1">DUF4872 domain-containing protein</fullName>
    </recommendedName>
</protein>
<dbReference type="InterPro" id="IPR032369">
    <property type="entry name" value="DUF4872"/>
</dbReference>
<evidence type="ECO:0000259" key="1">
    <source>
        <dbReference type="Pfam" id="PF16169"/>
    </source>
</evidence>
<dbReference type="RefSeq" id="WP_002150168.1">
    <property type="nucleotide sequence ID" value="NZ_JH792148.1"/>
</dbReference>
<proteinExistence type="predicted"/>
<dbReference type="Proteomes" id="UP000006977">
    <property type="component" value="Unassembled WGS sequence"/>
</dbReference>
<dbReference type="HOGENOM" id="CLU_1821489_0_0_9"/>
<dbReference type="Pfam" id="PF16169">
    <property type="entry name" value="DUF4872"/>
    <property type="match status" value="1"/>
</dbReference>
<comment type="caution">
    <text evidence="2">The sequence shown here is derived from an EMBL/GenBank/DDBJ whole genome shotgun (WGS) entry which is preliminary data.</text>
</comment>
<dbReference type="AlphaFoldDB" id="J8A2N0"/>
<organism evidence="2 3">
    <name type="scientific">Bacillus cereus HuA4-10</name>
    <dbReference type="NCBI Taxonomy" id="1053206"/>
    <lineage>
        <taxon>Bacteria</taxon>
        <taxon>Bacillati</taxon>
        <taxon>Bacillota</taxon>
        <taxon>Bacilli</taxon>
        <taxon>Bacillales</taxon>
        <taxon>Bacillaceae</taxon>
        <taxon>Bacillus</taxon>
        <taxon>Bacillus cereus group</taxon>
    </lineage>
</organism>
<name>J8A2N0_BACCE</name>
<sequence length="141" mass="16470">MLQEKNDYYGILSIKKLASEILYWTELPEWDACCIGTYMMIEKVGSGGSGFRKLYVEFLKEAIAFIPEIKSNHCISKMEKIHKLYRTLGKKFFYAGRNGDEKTLFEIQECLEEIYVLEKDFWETISDICNLYSSDTITVEV</sequence>
<accession>J8A2N0</accession>
<gene>
    <name evidence="2" type="ORF">IGC_04514</name>
</gene>
<dbReference type="PATRIC" id="fig|1053206.3.peg.4610"/>